<sequence>MFYNALLQLVLAASLVSGHILITYPGTRGNSFITNDTFPYGMQWTHPCGGLGLSRNRTYWPITGGAVAFQPGWFSGHATALLYINIGIDTDGPDGGPKNFTTPLVEPWQLLGPSNGPYPGTLCIPDVKVPDNLGVKVGDNATIQIVELANHGASLFACSDVTFVEPGDSRLPPLNDSICFNTTELGFGDLYTITTKQQIVLNSDGTTTSSALKRVDSSSALGVLAGLVPAVIGGLSLLL</sequence>
<keyword evidence="6" id="KW-0325">Glycoprotein</keyword>
<evidence type="ECO:0000256" key="2">
    <source>
        <dbReference type="ARBA" id="ARBA00022475"/>
    </source>
</evidence>
<proteinExistence type="predicted"/>
<keyword evidence="4 8" id="KW-0732">Signal</keyword>
<keyword evidence="2" id="KW-1003">Cell membrane</keyword>
<dbReference type="InterPro" id="IPR046936">
    <property type="entry name" value="BIM1-like"/>
</dbReference>
<evidence type="ECO:0000256" key="4">
    <source>
        <dbReference type="ARBA" id="ARBA00022729"/>
    </source>
</evidence>
<dbReference type="GO" id="GO:0005886">
    <property type="term" value="C:plasma membrane"/>
    <property type="evidence" value="ECO:0007669"/>
    <property type="project" value="UniProtKB-SubCell"/>
</dbReference>
<dbReference type="STRING" id="41688.A0A2N3NHZ5"/>
<keyword evidence="5" id="KW-0472">Membrane</keyword>
<evidence type="ECO:0000256" key="7">
    <source>
        <dbReference type="ARBA" id="ARBA00023288"/>
    </source>
</evidence>
<dbReference type="EMBL" id="NLAX01000004">
    <property type="protein sequence ID" value="PKS12044.1"/>
    <property type="molecule type" value="Genomic_DNA"/>
</dbReference>
<dbReference type="Proteomes" id="UP000233524">
    <property type="component" value="Unassembled WGS sequence"/>
</dbReference>
<dbReference type="InParanoid" id="A0A2N3NHZ5"/>
<dbReference type="InterPro" id="IPR046530">
    <property type="entry name" value="BIM1-like_dom"/>
</dbReference>
<evidence type="ECO:0000256" key="6">
    <source>
        <dbReference type="ARBA" id="ARBA00023180"/>
    </source>
</evidence>
<dbReference type="CDD" id="cd21176">
    <property type="entry name" value="LPMO_auxiliary-like"/>
    <property type="match status" value="1"/>
</dbReference>
<evidence type="ECO:0000256" key="1">
    <source>
        <dbReference type="ARBA" id="ARBA00004609"/>
    </source>
</evidence>
<organism evidence="10 11">
    <name type="scientific">Lomentospora prolificans</name>
    <dbReference type="NCBI Taxonomy" id="41688"/>
    <lineage>
        <taxon>Eukaryota</taxon>
        <taxon>Fungi</taxon>
        <taxon>Dikarya</taxon>
        <taxon>Ascomycota</taxon>
        <taxon>Pezizomycotina</taxon>
        <taxon>Sordariomycetes</taxon>
        <taxon>Hypocreomycetidae</taxon>
        <taxon>Microascales</taxon>
        <taxon>Microascaceae</taxon>
        <taxon>Lomentospora</taxon>
    </lineage>
</organism>
<keyword evidence="11" id="KW-1185">Reference proteome</keyword>
<feature type="domain" description="Copper acquisition factor BIM1-like" evidence="9">
    <location>
        <begin position="17"/>
        <end position="184"/>
    </location>
</feature>
<dbReference type="AlphaFoldDB" id="A0A2N3NHZ5"/>
<evidence type="ECO:0000313" key="11">
    <source>
        <dbReference type="Proteomes" id="UP000233524"/>
    </source>
</evidence>
<gene>
    <name evidence="10" type="ORF">jhhlp_001340</name>
</gene>
<evidence type="ECO:0000313" key="10">
    <source>
        <dbReference type="EMBL" id="PKS12044.1"/>
    </source>
</evidence>
<dbReference type="GO" id="GO:0098552">
    <property type="term" value="C:side of membrane"/>
    <property type="evidence" value="ECO:0007669"/>
    <property type="project" value="UniProtKB-KW"/>
</dbReference>
<evidence type="ECO:0000259" key="9">
    <source>
        <dbReference type="Pfam" id="PF20238"/>
    </source>
</evidence>
<dbReference type="PANTHER" id="PTHR34992">
    <property type="entry name" value="HYPHAL ANASTAMOSIS-7 PROTEIN"/>
    <property type="match status" value="1"/>
</dbReference>
<protein>
    <recommendedName>
        <fullName evidence="9">Copper acquisition factor BIM1-like domain-containing protein</fullName>
    </recommendedName>
</protein>
<dbReference type="PANTHER" id="PTHR34992:SF10">
    <property type="entry name" value="COPPER ACQUISITION FACTOR BIM1-LIKE DOMAIN-CONTAINING PROTEIN"/>
    <property type="match status" value="1"/>
</dbReference>
<accession>A0A2N3NHZ5</accession>
<dbReference type="OrthoDB" id="5329488at2759"/>
<keyword evidence="7" id="KW-0449">Lipoprotein</keyword>
<dbReference type="Pfam" id="PF20238">
    <property type="entry name" value="BIM1-like_dom"/>
    <property type="match status" value="1"/>
</dbReference>
<evidence type="ECO:0000256" key="3">
    <source>
        <dbReference type="ARBA" id="ARBA00022622"/>
    </source>
</evidence>
<name>A0A2N3NHZ5_9PEZI</name>
<keyword evidence="3" id="KW-0336">GPI-anchor</keyword>
<comment type="caution">
    <text evidence="10">The sequence shown here is derived from an EMBL/GenBank/DDBJ whole genome shotgun (WGS) entry which is preliminary data.</text>
</comment>
<dbReference type="VEuPathDB" id="FungiDB:jhhlp_001340"/>
<feature type="chain" id="PRO_5014988574" description="Copper acquisition factor BIM1-like domain-containing protein" evidence="8">
    <location>
        <begin position="19"/>
        <end position="239"/>
    </location>
</feature>
<feature type="signal peptide" evidence="8">
    <location>
        <begin position="1"/>
        <end position="18"/>
    </location>
</feature>
<reference evidence="10 11" key="1">
    <citation type="journal article" date="2017" name="G3 (Bethesda)">
        <title>First Draft Genome Sequence of the Pathogenic Fungus Lomentospora prolificans (Formerly Scedosporium prolificans).</title>
        <authorList>
            <person name="Luo R."/>
            <person name="Zimin A."/>
            <person name="Workman R."/>
            <person name="Fan Y."/>
            <person name="Pertea G."/>
            <person name="Grossman N."/>
            <person name="Wear M.P."/>
            <person name="Jia B."/>
            <person name="Miller H."/>
            <person name="Casadevall A."/>
            <person name="Timp W."/>
            <person name="Zhang S.X."/>
            <person name="Salzberg S.L."/>
        </authorList>
    </citation>
    <scope>NUCLEOTIDE SEQUENCE [LARGE SCALE GENOMIC DNA]</scope>
    <source>
        <strain evidence="10 11">JHH-5317</strain>
    </source>
</reference>
<evidence type="ECO:0000256" key="5">
    <source>
        <dbReference type="ARBA" id="ARBA00023136"/>
    </source>
</evidence>
<evidence type="ECO:0000256" key="8">
    <source>
        <dbReference type="SAM" id="SignalP"/>
    </source>
</evidence>
<comment type="subcellular location">
    <subcellularLocation>
        <location evidence="1">Cell membrane</location>
        <topology evidence="1">Lipid-anchor</topology>
        <topology evidence="1">GPI-anchor</topology>
    </subcellularLocation>
</comment>